<keyword evidence="2" id="KW-1185">Reference proteome</keyword>
<proteinExistence type="predicted"/>
<gene>
    <name evidence="1" type="ORF">CROQUDRAFT_671899</name>
</gene>
<dbReference type="GO" id="GO:0005737">
    <property type="term" value="C:cytoplasm"/>
    <property type="evidence" value="ECO:0007669"/>
    <property type="project" value="TreeGrafter"/>
</dbReference>
<comment type="caution">
    <text evidence="1">The sequence shown here is derived from an EMBL/GenBank/DDBJ whole genome shotgun (WGS) entry which is preliminary data.</text>
</comment>
<protein>
    <submittedName>
        <fullName evidence="1">Uncharacterized protein</fullName>
    </submittedName>
</protein>
<reference evidence="1" key="1">
    <citation type="submission" date="2013-11" db="EMBL/GenBank/DDBJ databases">
        <title>Genome sequence of the fusiform rust pathogen reveals effectors for host alternation and coevolution with pine.</title>
        <authorList>
            <consortium name="DOE Joint Genome Institute"/>
            <person name="Smith K."/>
            <person name="Pendleton A."/>
            <person name="Kubisiak T."/>
            <person name="Anderson C."/>
            <person name="Salamov A."/>
            <person name="Aerts A."/>
            <person name="Riley R."/>
            <person name="Clum A."/>
            <person name="Lindquist E."/>
            <person name="Ence D."/>
            <person name="Campbell M."/>
            <person name="Kronenberg Z."/>
            <person name="Feau N."/>
            <person name="Dhillon B."/>
            <person name="Hamelin R."/>
            <person name="Burleigh J."/>
            <person name="Smith J."/>
            <person name="Yandell M."/>
            <person name="Nelson C."/>
            <person name="Grigoriev I."/>
            <person name="Davis J."/>
        </authorList>
    </citation>
    <scope>NUCLEOTIDE SEQUENCE</scope>
    <source>
        <strain evidence="1">G11</strain>
    </source>
</reference>
<dbReference type="Pfam" id="PF08520">
    <property type="entry name" value="Mitofissin"/>
    <property type="match status" value="1"/>
</dbReference>
<dbReference type="OrthoDB" id="16824at2759"/>
<evidence type="ECO:0000313" key="1">
    <source>
        <dbReference type="EMBL" id="KAG0145156.1"/>
    </source>
</evidence>
<accession>A0A9P6NKE1</accession>
<sequence length="89" mass="9614">MISNIMGVVVPVAGLFGFSTSGLLHAAIDATLVSVCLAGIKRSTGLSPALTKVQNKEVKQLLVNYLELGEWIMDFVIVFMGRSSAFERR</sequence>
<dbReference type="AlphaFoldDB" id="A0A9P6NKE1"/>
<dbReference type="EMBL" id="MU167281">
    <property type="protein sequence ID" value="KAG0145156.1"/>
    <property type="molecule type" value="Genomic_DNA"/>
</dbReference>
<name>A0A9P6NKE1_9BASI</name>
<organism evidence="1 2">
    <name type="scientific">Cronartium quercuum f. sp. fusiforme G11</name>
    <dbReference type="NCBI Taxonomy" id="708437"/>
    <lineage>
        <taxon>Eukaryota</taxon>
        <taxon>Fungi</taxon>
        <taxon>Dikarya</taxon>
        <taxon>Basidiomycota</taxon>
        <taxon>Pucciniomycotina</taxon>
        <taxon>Pucciniomycetes</taxon>
        <taxon>Pucciniales</taxon>
        <taxon>Coleosporiaceae</taxon>
        <taxon>Cronartium</taxon>
    </lineage>
</organism>
<evidence type="ECO:0000313" key="2">
    <source>
        <dbReference type="Proteomes" id="UP000886653"/>
    </source>
</evidence>
<dbReference type="PANTHER" id="PTHR28075:SF1">
    <property type="entry name" value="DUF1748-DOMAIN-CONTAINING PROTEIN"/>
    <property type="match status" value="1"/>
</dbReference>
<dbReference type="PANTHER" id="PTHR28075">
    <property type="entry name" value="CHROMOSOME 16, WHOLE GENOME SHOTGUN SEQUENCE"/>
    <property type="match status" value="1"/>
</dbReference>
<dbReference type="InterPro" id="IPR013726">
    <property type="entry name" value="Mitofissin"/>
</dbReference>
<dbReference type="Proteomes" id="UP000886653">
    <property type="component" value="Unassembled WGS sequence"/>
</dbReference>